<name>A0A182NYT0_9DIPT</name>
<dbReference type="EnsemblMetazoa" id="ADIR014970-RA">
    <property type="protein sequence ID" value="ADIR014970-PA"/>
    <property type="gene ID" value="ADIR014970"/>
</dbReference>
<keyword evidence="2" id="KW-1185">Reference proteome</keyword>
<proteinExistence type="predicted"/>
<evidence type="ECO:0000313" key="1">
    <source>
        <dbReference type="EnsemblMetazoa" id="ADIR014970-PA"/>
    </source>
</evidence>
<protein>
    <submittedName>
        <fullName evidence="1">Uncharacterized protein</fullName>
    </submittedName>
</protein>
<dbReference type="Proteomes" id="UP000075884">
    <property type="component" value="Unassembled WGS sequence"/>
</dbReference>
<dbReference type="VEuPathDB" id="VectorBase:ADIR014970"/>
<sequence length="94" mass="10540">ISWRTVHLFDFAPGVCVVFEKCEVCCGVWRCRSLPTCSVIYECDEFEPSADRHGSVATKQTTLDVTSDEPHFGAIFTVFRCFARLQRTQSGASV</sequence>
<reference evidence="2" key="1">
    <citation type="submission" date="2013-03" db="EMBL/GenBank/DDBJ databases">
        <title>The Genome Sequence of Anopheles dirus WRAIR2.</title>
        <authorList>
            <consortium name="The Broad Institute Genomics Platform"/>
            <person name="Neafsey D.E."/>
            <person name="Walton C."/>
            <person name="Walker B."/>
            <person name="Young S.K."/>
            <person name="Zeng Q."/>
            <person name="Gargeya S."/>
            <person name="Fitzgerald M."/>
            <person name="Haas B."/>
            <person name="Abouelleil A."/>
            <person name="Allen A.W."/>
            <person name="Alvarado L."/>
            <person name="Arachchi H.M."/>
            <person name="Berlin A.M."/>
            <person name="Chapman S.B."/>
            <person name="Gainer-Dewar J."/>
            <person name="Goldberg J."/>
            <person name="Griggs A."/>
            <person name="Gujja S."/>
            <person name="Hansen M."/>
            <person name="Howarth C."/>
            <person name="Imamovic A."/>
            <person name="Ireland A."/>
            <person name="Larimer J."/>
            <person name="McCowan C."/>
            <person name="Murphy C."/>
            <person name="Pearson M."/>
            <person name="Poon T.W."/>
            <person name="Priest M."/>
            <person name="Roberts A."/>
            <person name="Saif S."/>
            <person name="Shea T."/>
            <person name="Sisk P."/>
            <person name="Sykes S."/>
            <person name="Wortman J."/>
            <person name="Nusbaum C."/>
            <person name="Birren B."/>
        </authorList>
    </citation>
    <scope>NUCLEOTIDE SEQUENCE [LARGE SCALE GENOMIC DNA]</scope>
    <source>
        <strain evidence="2">WRAIR2</strain>
    </source>
</reference>
<accession>A0A182NYT0</accession>
<reference evidence="1" key="2">
    <citation type="submission" date="2020-05" db="UniProtKB">
        <authorList>
            <consortium name="EnsemblMetazoa"/>
        </authorList>
    </citation>
    <scope>IDENTIFICATION</scope>
    <source>
        <strain evidence="1">WRAIR2</strain>
    </source>
</reference>
<organism evidence="1 2">
    <name type="scientific">Anopheles dirus</name>
    <dbReference type="NCBI Taxonomy" id="7168"/>
    <lineage>
        <taxon>Eukaryota</taxon>
        <taxon>Metazoa</taxon>
        <taxon>Ecdysozoa</taxon>
        <taxon>Arthropoda</taxon>
        <taxon>Hexapoda</taxon>
        <taxon>Insecta</taxon>
        <taxon>Pterygota</taxon>
        <taxon>Neoptera</taxon>
        <taxon>Endopterygota</taxon>
        <taxon>Diptera</taxon>
        <taxon>Nematocera</taxon>
        <taxon>Culicoidea</taxon>
        <taxon>Culicidae</taxon>
        <taxon>Anophelinae</taxon>
        <taxon>Anopheles</taxon>
    </lineage>
</organism>
<dbReference type="AlphaFoldDB" id="A0A182NYT0"/>
<evidence type="ECO:0000313" key="2">
    <source>
        <dbReference type="Proteomes" id="UP000075884"/>
    </source>
</evidence>